<feature type="domain" description="Conserved oligomeric Golgi complex subunit 3 C-terminal" evidence="3">
    <location>
        <begin position="112"/>
        <end position="150"/>
    </location>
</feature>
<dbReference type="Pfam" id="PF20671">
    <property type="entry name" value="COG3_C"/>
    <property type="match status" value="2"/>
</dbReference>
<dbReference type="EMBL" id="JAATJU010011258">
    <property type="protein sequence ID" value="KAH0518475.1"/>
    <property type="molecule type" value="Genomic_DNA"/>
</dbReference>
<sequence>MFNVRKWKLSKCSKIIESHRKEFSSRLSDKSMQCLNGLVKGSTVLPLKEWMTAFFLFKAEQLGAFAAGVKQMLEDVQERLVYRTHIYIQTDITGYKPAPGDLAYPDKLVMMETQIDGQLFLIKHLLILREQIAPFHTEFTIKEISLDLKKTRDAAFKILNPMTVPRFFRLNSNNALIEFLLEGTPEIREHYLDSKKDVDRHLKSACEQFIQQQTRLFVEQLEEFMTKVSALKTMASQGGPKYTLSQQPWAQPAKVNDLVATAYKTIKTKLPLTLRSMSLYLSNKDTEFILFKPVRNNIQQVYQKFHALLKEEFSPEDIQIIACPSVEQRGTNEPFLRLHNLYSTPRCSRQAALPRMSRRVVSQHSYPLNRFSSVPFDPMERPTSQADLELDYNPPRVQLSDEMFVFQDGRWVNESCRLQSPYFSPSSSFHHKLHHKRLAKEYVLQEENKTLRDENRALRDENKALRKENKILQVFWEEHKVTLGQEESQSSAPLLHKDAASQEAVKKENVTLPAQRSKENTLQLIREENRALQQLLEQTQAYWAQAEDNATAAEESKTISSPKEEPHPDQSPGLSAAFEEPKGPPATQEDSKTLRALREMVNSLSGSSGEEEGKVAPNLGDSTQSLQLLREMNQALQALREENRLLQEENRALHVLREEHRVFQEENKALWENKKLKLQQRLVIDTVTEVTARMEMLIEELYAFMPAKNNKDPKKPSRV</sequence>
<evidence type="ECO:0000259" key="3">
    <source>
        <dbReference type="Pfam" id="PF20671"/>
    </source>
</evidence>
<dbReference type="InterPro" id="IPR028118">
    <property type="entry name" value="Chibby_fam"/>
</dbReference>
<dbReference type="GO" id="GO:0007030">
    <property type="term" value="P:Golgi organization"/>
    <property type="evidence" value="ECO:0007669"/>
    <property type="project" value="TreeGrafter"/>
</dbReference>
<evidence type="ECO:0000256" key="2">
    <source>
        <dbReference type="SAM" id="MobiDB-lite"/>
    </source>
</evidence>
<dbReference type="InterPro" id="IPR048685">
    <property type="entry name" value="COG3_C"/>
</dbReference>
<dbReference type="GO" id="GO:0005801">
    <property type="term" value="C:cis-Golgi network"/>
    <property type="evidence" value="ECO:0007669"/>
    <property type="project" value="InterPro"/>
</dbReference>
<feature type="domain" description="Conserved oligomeric Golgi complex subunit 3 C-terminal" evidence="3">
    <location>
        <begin position="60"/>
        <end position="109"/>
    </location>
</feature>
<dbReference type="PANTHER" id="PTHR13302:SF8">
    <property type="entry name" value="CONSERVED OLIGOMERIC GOLGI COMPLEX SUBUNIT 3"/>
    <property type="match status" value="1"/>
</dbReference>
<evidence type="ECO:0000313" key="4">
    <source>
        <dbReference type="EMBL" id="KAH0518475.1"/>
    </source>
</evidence>
<gene>
    <name evidence="4" type="ORF">LTLLF_102995</name>
</gene>
<feature type="compositionally biased region" description="Basic and acidic residues" evidence="2">
    <location>
        <begin position="554"/>
        <end position="568"/>
    </location>
</feature>
<dbReference type="InterPro" id="IPR007265">
    <property type="entry name" value="COG_su3"/>
</dbReference>
<dbReference type="CDD" id="cd07429">
    <property type="entry name" value="Cby_like"/>
    <property type="match status" value="1"/>
</dbReference>
<evidence type="ECO:0000256" key="1">
    <source>
        <dbReference type="SAM" id="Coils"/>
    </source>
</evidence>
<dbReference type="GO" id="GO:0016020">
    <property type="term" value="C:membrane"/>
    <property type="evidence" value="ECO:0007669"/>
    <property type="project" value="InterPro"/>
</dbReference>
<reference evidence="4" key="1">
    <citation type="submission" date="2020-03" db="EMBL/GenBank/DDBJ databases">
        <title>Studies in the Genomics of Life Span.</title>
        <authorList>
            <person name="Glass D."/>
        </authorList>
    </citation>
    <scope>NUCLEOTIDE SEQUENCE</scope>
    <source>
        <strain evidence="4">LTLLF</strain>
        <tissue evidence="4">Muscle</tissue>
    </source>
</reference>
<feature type="coiled-coil region" evidence="1">
    <location>
        <begin position="622"/>
        <end position="666"/>
    </location>
</feature>
<name>A0A8J6GWG9_MICOH</name>
<feature type="region of interest" description="Disordered" evidence="2">
    <location>
        <begin position="547"/>
        <end position="592"/>
    </location>
</feature>
<dbReference type="Proteomes" id="UP000710432">
    <property type="component" value="Unassembled WGS sequence"/>
</dbReference>
<protein>
    <submittedName>
        <fullName evidence="4">Spermatid-associated protein</fullName>
    </submittedName>
</protein>
<organism evidence="4 5">
    <name type="scientific">Microtus ochrogaster</name>
    <name type="common">Prairie vole</name>
    <dbReference type="NCBI Taxonomy" id="79684"/>
    <lineage>
        <taxon>Eukaryota</taxon>
        <taxon>Metazoa</taxon>
        <taxon>Chordata</taxon>
        <taxon>Craniata</taxon>
        <taxon>Vertebrata</taxon>
        <taxon>Euteleostomi</taxon>
        <taxon>Mammalia</taxon>
        <taxon>Eutheria</taxon>
        <taxon>Euarchontoglires</taxon>
        <taxon>Glires</taxon>
        <taxon>Rodentia</taxon>
        <taxon>Myomorpha</taxon>
        <taxon>Muroidea</taxon>
        <taxon>Cricetidae</taxon>
        <taxon>Arvicolinae</taxon>
        <taxon>Microtus</taxon>
    </lineage>
</organism>
<dbReference type="GO" id="GO:0017119">
    <property type="term" value="C:Golgi transport complex"/>
    <property type="evidence" value="ECO:0007669"/>
    <property type="project" value="TreeGrafter"/>
</dbReference>
<dbReference type="PANTHER" id="PTHR13302">
    <property type="entry name" value="CONSERVED OLIGOMERIC GOLGI COMPLEX COMPONENT 3"/>
    <property type="match status" value="1"/>
</dbReference>
<feature type="coiled-coil region" evidence="1">
    <location>
        <begin position="441"/>
        <end position="468"/>
    </location>
</feature>
<proteinExistence type="predicted"/>
<comment type="caution">
    <text evidence="4">The sequence shown here is derived from an EMBL/GenBank/DDBJ whole genome shotgun (WGS) entry which is preliminary data.</text>
</comment>
<keyword evidence="1" id="KW-0175">Coiled coil</keyword>
<dbReference type="GO" id="GO:0006886">
    <property type="term" value="P:intracellular protein transport"/>
    <property type="evidence" value="ECO:0007669"/>
    <property type="project" value="InterPro"/>
</dbReference>
<dbReference type="GO" id="GO:0006891">
    <property type="term" value="P:intra-Golgi vesicle-mediated transport"/>
    <property type="evidence" value="ECO:0007669"/>
    <property type="project" value="TreeGrafter"/>
</dbReference>
<accession>A0A8J6GWG9</accession>
<dbReference type="Pfam" id="PF14645">
    <property type="entry name" value="Chibby"/>
    <property type="match status" value="1"/>
</dbReference>
<dbReference type="AlphaFoldDB" id="A0A8J6GWG9"/>
<evidence type="ECO:0000313" key="5">
    <source>
        <dbReference type="Proteomes" id="UP000710432"/>
    </source>
</evidence>